<dbReference type="RefSeq" id="WP_092089609.1">
    <property type="nucleotide sequence ID" value="NZ_FMZW01000055.1"/>
</dbReference>
<dbReference type="Pfam" id="PF04357">
    <property type="entry name" value="TamB"/>
    <property type="match status" value="1"/>
</dbReference>
<evidence type="ECO:0000256" key="5">
    <source>
        <dbReference type="SAM" id="Phobius"/>
    </source>
</evidence>
<keyword evidence="4 5" id="KW-0472">Membrane</keyword>
<keyword evidence="2 5" id="KW-0812">Transmembrane</keyword>
<evidence type="ECO:0000256" key="1">
    <source>
        <dbReference type="ARBA" id="ARBA00004167"/>
    </source>
</evidence>
<dbReference type="EMBL" id="FMZW01000055">
    <property type="protein sequence ID" value="SDF41520.1"/>
    <property type="molecule type" value="Genomic_DNA"/>
</dbReference>
<evidence type="ECO:0000313" key="8">
    <source>
        <dbReference type="Proteomes" id="UP000199245"/>
    </source>
</evidence>
<sequence>MRIRRLFIIGSAVAALGLIAAAVLGVVLYGMVGGSGENQQDMLASLVSRTLSTPATQVHVGAVDGVLSSDATVRDVSITDKDGVWLTLDKARLVWRRSALLLGRLEIDRLEIGTLEIRRKPLPSDQPAAESDQPILPDLPVKVQVKAFDLRALTLGQSILGEALSVAATGNTELGSPSEGLVFNLDATRKDFPGHFKAALAYVPQGNALTLDVTLDEPAHGLMSKLGHLPGEPPVTFALGGKGTLDSFRGALKLQAGPTIDATGTITLERNGAARVLATRLISHLEPLLPAIAAPVFAGETNLDSTTHFGDDGSVALGGLTLTSRLARLDAKGLLRADKVVDFAASVRALPSNGDVTETDQGSIRSLVFDSRVNGPIKAPTASVKLALSGAHLPDGDVETLDASITAVPRAEASGPATRIVLDANLRASGIAPRDASLAAAIGNTASLVLHGDTDLGGHARIERLEIGTSTVQATYTGDVSADRLNGRATGTVPDLGAFADLAGLKLKGSVAFGLDLDTDLQRGGFDIRMSGAGEKLATGLAALDGLAGARLALAADISADGRDTYTVRDASIDGAHVAVRAKGAVRRDSSDLSARVDLPDLSAADARLTGAGALDVGLTGGLAHPGVSFAASVDRATAMRRPIPHLALAATVNDINGVCAVEAKLDGSVDGKPARGIVQLSRRSSEPDDRASPAFAGWHAKTIDIAIGSVSLKGAATIDAQRFAGGQIRFAAGALADLSPLALTELAGSASLDLAASADGGQQSVRLAGKGAGIRAAGAAVRNFDLRADGADLYSHPVLNADVQVNGAEFGGQTISNVTLAATGNADASTIGLSAKAAGFDLDAAGALTTRERVRFDLNRFTVRRGAKAIALQGPAGFTLDDGTLLIEHLALAIGRGRFTVDGKAGQVLDLKAVANAIPLGEADVAIPGLGLSGTLDASAAIAGSMSAPTGQYKVAVKQLTAPQTRSAGLPPIDVAADGRLDGSRASLNTTIAAGRAGAIAASGTVPLDATGPIALTAKGRLDAAIANAALSASGRTVSGSVTLDARVGGTRTRPQIGGVATMSGGTFRDSMLGTRLDAVEAKITAEGERIVVERLTAVTPNGGTLSGSGEVRVAPDAGFPGTVSIRGQQATLASSALATAQANLAIDVTGALARDPRIVGRVDLTRVNVDIPDRLPSTLKPIDGINHVNASGQAAARLAAARKAETPKGNKKRPALFNAALDVTVSAPNHVFIHGRGVTAELGGSVHVGGTSNAPVPKGAFSLYQGKLVVLGKTLTFTKGNLSFNGDLAPELDFAAEIQAPDITAQVGISGPAAAPVFAFHSQPELPQDEILSRILFQKASGSLTTSQAVQLAGAAAQFASGGEGTVDRMRRSLGVDNLDVGAGAGGPMVGASRAIGDRLSVGVRTGASASQSGVSANVDVTRHIRVESDVDAKGSTSVGVGTRFEW</sequence>
<dbReference type="GO" id="GO:0009306">
    <property type="term" value="P:protein secretion"/>
    <property type="evidence" value="ECO:0007669"/>
    <property type="project" value="InterPro"/>
</dbReference>
<feature type="transmembrane region" description="Helical" evidence="5">
    <location>
        <begin position="7"/>
        <end position="32"/>
    </location>
</feature>
<protein>
    <submittedName>
        <fullName evidence="7">Autotransporter secretion inner membrane protein TamB</fullName>
    </submittedName>
</protein>
<reference evidence="7 8" key="1">
    <citation type="submission" date="2016-10" db="EMBL/GenBank/DDBJ databases">
        <authorList>
            <person name="de Groot N.N."/>
        </authorList>
    </citation>
    <scope>NUCLEOTIDE SEQUENCE [LARGE SCALE GENOMIC DNA]</scope>
    <source>
        <strain evidence="7 8">R5</strain>
    </source>
</reference>
<comment type="subcellular location">
    <subcellularLocation>
        <location evidence="1">Membrane</location>
        <topology evidence="1">Single-pass membrane protein</topology>
    </subcellularLocation>
</comment>
<dbReference type="InterPro" id="IPR007452">
    <property type="entry name" value="TamB_C"/>
</dbReference>
<name>A0A1G7KX80_9BRAD</name>
<proteinExistence type="predicted"/>
<keyword evidence="3 5" id="KW-1133">Transmembrane helix</keyword>
<evidence type="ECO:0000259" key="6">
    <source>
        <dbReference type="Pfam" id="PF04357"/>
    </source>
</evidence>
<dbReference type="Proteomes" id="UP000199245">
    <property type="component" value="Unassembled WGS sequence"/>
</dbReference>
<evidence type="ECO:0000313" key="7">
    <source>
        <dbReference type="EMBL" id="SDF41520.1"/>
    </source>
</evidence>
<dbReference type="PANTHER" id="PTHR36985:SF1">
    <property type="entry name" value="TRANSLOCATION AND ASSEMBLY MODULE SUBUNIT TAMB"/>
    <property type="match status" value="1"/>
</dbReference>
<gene>
    <name evidence="7" type="ORF">SAMN05216337_10553</name>
</gene>
<accession>A0A1G7KX80</accession>
<feature type="domain" description="Translocation and assembly module TamB C-terminal" evidence="6">
    <location>
        <begin position="1096"/>
        <end position="1443"/>
    </location>
</feature>
<evidence type="ECO:0000256" key="2">
    <source>
        <dbReference type="ARBA" id="ARBA00022692"/>
    </source>
</evidence>
<organism evidence="7 8">
    <name type="scientific">Bradyrhizobium brasilense</name>
    <dbReference type="NCBI Taxonomy" id="1419277"/>
    <lineage>
        <taxon>Bacteria</taxon>
        <taxon>Pseudomonadati</taxon>
        <taxon>Pseudomonadota</taxon>
        <taxon>Alphaproteobacteria</taxon>
        <taxon>Hyphomicrobiales</taxon>
        <taxon>Nitrobacteraceae</taxon>
        <taxon>Bradyrhizobium</taxon>
    </lineage>
</organism>
<evidence type="ECO:0000256" key="3">
    <source>
        <dbReference type="ARBA" id="ARBA00022989"/>
    </source>
</evidence>
<evidence type="ECO:0000256" key="4">
    <source>
        <dbReference type="ARBA" id="ARBA00023136"/>
    </source>
</evidence>
<dbReference type="PANTHER" id="PTHR36985">
    <property type="entry name" value="TRANSLOCATION AND ASSEMBLY MODULE SUBUNIT TAMB"/>
    <property type="match status" value="1"/>
</dbReference>
<dbReference type="GO" id="GO:0005886">
    <property type="term" value="C:plasma membrane"/>
    <property type="evidence" value="ECO:0007669"/>
    <property type="project" value="InterPro"/>
</dbReference>